<dbReference type="Proteomes" id="UP000517892">
    <property type="component" value="Unassembled WGS sequence"/>
</dbReference>
<keyword evidence="3" id="KW-1185">Reference proteome</keyword>
<dbReference type="AlphaFoldDB" id="A0A7K4ZJ73"/>
<reference evidence="2 3" key="1">
    <citation type="submission" date="2019-09" db="EMBL/GenBank/DDBJ databases">
        <title>Bird 10,000 Genomes (B10K) Project - Family phase.</title>
        <authorList>
            <person name="Zhang G."/>
        </authorList>
    </citation>
    <scope>NUCLEOTIDE SEQUENCE [LARGE SCALE GENOMIC DNA]</scope>
    <source>
        <strain evidence="2">B10K-DU-017-25</strain>
        <tissue evidence="2">Mixed tissue sample</tissue>
    </source>
</reference>
<dbReference type="InterPro" id="IPR045906">
    <property type="entry name" value="ULK4"/>
</dbReference>
<feature type="non-terminal residue" evidence="2">
    <location>
        <position position="1"/>
    </location>
</feature>
<dbReference type="Gene3D" id="1.10.510.10">
    <property type="entry name" value="Transferase(Phosphotransferase) domain 1"/>
    <property type="match status" value="1"/>
</dbReference>
<evidence type="ECO:0000313" key="2">
    <source>
        <dbReference type="EMBL" id="NWR71400.1"/>
    </source>
</evidence>
<feature type="domain" description="Protein kinase" evidence="1">
    <location>
        <begin position="4"/>
        <end position="214"/>
    </location>
</feature>
<protein>
    <submittedName>
        <fullName evidence="2">ULK4 kinase</fullName>
    </submittedName>
</protein>
<dbReference type="GO" id="GO:0005524">
    <property type="term" value="F:ATP binding"/>
    <property type="evidence" value="ECO:0007669"/>
    <property type="project" value="InterPro"/>
</dbReference>
<keyword evidence="2" id="KW-0418">Kinase</keyword>
<dbReference type="InterPro" id="IPR000719">
    <property type="entry name" value="Prot_kinase_dom"/>
</dbReference>
<organism evidence="2 3">
    <name type="scientific">Centropus unirufus</name>
    <dbReference type="NCBI Taxonomy" id="1118519"/>
    <lineage>
        <taxon>Eukaryota</taxon>
        <taxon>Metazoa</taxon>
        <taxon>Chordata</taxon>
        <taxon>Craniata</taxon>
        <taxon>Vertebrata</taxon>
        <taxon>Euteleostomi</taxon>
        <taxon>Archelosauria</taxon>
        <taxon>Archosauria</taxon>
        <taxon>Dinosauria</taxon>
        <taxon>Saurischia</taxon>
        <taxon>Theropoda</taxon>
        <taxon>Coelurosauria</taxon>
        <taxon>Aves</taxon>
        <taxon>Neognathae</taxon>
        <taxon>Neoaves</taxon>
        <taxon>Otidimorphae</taxon>
        <taxon>Cuculiformes</taxon>
        <taxon>Centropidae</taxon>
        <taxon>Centropus</taxon>
    </lineage>
</organism>
<dbReference type="SUPFAM" id="SSF56112">
    <property type="entry name" value="Protein kinase-like (PK-like)"/>
    <property type="match status" value="1"/>
</dbReference>
<feature type="non-terminal residue" evidence="2">
    <location>
        <position position="214"/>
    </location>
</feature>
<sequence>MENFILYEEIGRGNKTVVYKGRRKGTINFVAILCTDKCKRPEITNWVRLTHEIRHKNIVMFHEWYETSNHLWLVVELCTGGSLESLIAQDKHLPEDVVREFGVDLVTGLYHIHKLGIIFCDLTPGKILLEGTGTLKFSNFCLAKVDGENLEEFFALLGSEEGERDVSESTAQKYLKNRFGGLPLYTAPEAINGEDFSKASDLWSLGCLLYEMFS</sequence>
<comment type="caution">
    <text evidence="2">The sequence shown here is derived from an EMBL/GenBank/DDBJ whole genome shotgun (WGS) entry which is preliminary data.</text>
</comment>
<dbReference type="PANTHER" id="PTHR46240:SF1">
    <property type="entry name" value="SERINE_THREONINE-PROTEIN KINASE ULK4"/>
    <property type="match status" value="1"/>
</dbReference>
<gene>
    <name evidence="2" type="primary">Ulk4_1</name>
    <name evidence="2" type="ORF">CENUNI_R00423</name>
</gene>
<dbReference type="EMBL" id="VYZI01000059">
    <property type="protein sequence ID" value="NWR71400.1"/>
    <property type="molecule type" value="Genomic_DNA"/>
</dbReference>
<dbReference type="PROSITE" id="PS50011">
    <property type="entry name" value="PROTEIN_KINASE_DOM"/>
    <property type="match status" value="1"/>
</dbReference>
<dbReference type="OrthoDB" id="24822at2759"/>
<keyword evidence="2" id="KW-0808">Transferase</keyword>
<name>A0A7K4ZJ73_9AVES</name>
<dbReference type="PANTHER" id="PTHR46240">
    <property type="entry name" value="SER/THR PROTEIN KINASE ULK4"/>
    <property type="match status" value="1"/>
</dbReference>
<accession>A0A7K4ZJ73</accession>
<dbReference type="Pfam" id="PF00069">
    <property type="entry name" value="Pkinase"/>
    <property type="match status" value="1"/>
</dbReference>
<dbReference type="InterPro" id="IPR011009">
    <property type="entry name" value="Kinase-like_dom_sf"/>
</dbReference>
<evidence type="ECO:0000313" key="3">
    <source>
        <dbReference type="Proteomes" id="UP000517892"/>
    </source>
</evidence>
<dbReference type="GO" id="GO:0004672">
    <property type="term" value="F:protein kinase activity"/>
    <property type="evidence" value="ECO:0007669"/>
    <property type="project" value="InterPro"/>
</dbReference>
<evidence type="ECO:0000259" key="1">
    <source>
        <dbReference type="PROSITE" id="PS50011"/>
    </source>
</evidence>
<proteinExistence type="predicted"/>